<keyword evidence="2" id="KW-1185">Reference proteome</keyword>
<evidence type="ECO:0000313" key="2">
    <source>
        <dbReference type="Proteomes" id="UP001165367"/>
    </source>
</evidence>
<dbReference type="EMBL" id="JAKLTR010000032">
    <property type="protein sequence ID" value="MCG2618068.1"/>
    <property type="molecule type" value="Genomic_DNA"/>
</dbReference>
<accession>A0ABS9L0I1</accession>
<dbReference type="RefSeq" id="WP_237877175.1">
    <property type="nucleotide sequence ID" value="NZ_JAKLTR010000032.1"/>
</dbReference>
<dbReference type="Proteomes" id="UP001165367">
    <property type="component" value="Unassembled WGS sequence"/>
</dbReference>
<sequence length="168" mass="18791">MKQMLPLRTIEYNVPLPAKSIRHVGADGEIGHEQPTSLLHAHIDFQSGRLQLDGNWKFIMSSNSQAEKRWFDLHREWIHLNATVYPGQAVDLADAKSGAAFAVEGVLSDGDTEAEYTGLLLLDPGKPNNATSIQCWKLSLYLYNTESDECEIKLTWAFYPAAKLGEMN</sequence>
<proteinExistence type="predicted"/>
<evidence type="ECO:0000313" key="1">
    <source>
        <dbReference type="EMBL" id="MCG2618068.1"/>
    </source>
</evidence>
<gene>
    <name evidence="1" type="ORF">LZZ85_27440</name>
</gene>
<protein>
    <submittedName>
        <fullName evidence="1">Uncharacterized protein</fullName>
    </submittedName>
</protein>
<organism evidence="1 2">
    <name type="scientific">Terrimonas ginsenosidimutans</name>
    <dbReference type="NCBI Taxonomy" id="2908004"/>
    <lineage>
        <taxon>Bacteria</taxon>
        <taxon>Pseudomonadati</taxon>
        <taxon>Bacteroidota</taxon>
        <taxon>Chitinophagia</taxon>
        <taxon>Chitinophagales</taxon>
        <taxon>Chitinophagaceae</taxon>
        <taxon>Terrimonas</taxon>
    </lineage>
</organism>
<name>A0ABS9L0I1_9BACT</name>
<comment type="caution">
    <text evidence="1">The sequence shown here is derived from an EMBL/GenBank/DDBJ whole genome shotgun (WGS) entry which is preliminary data.</text>
</comment>
<reference evidence="1" key="1">
    <citation type="submission" date="2022-01" db="EMBL/GenBank/DDBJ databases">
        <authorList>
            <person name="Jo J.-H."/>
            <person name="Im W.-T."/>
        </authorList>
    </citation>
    <scope>NUCLEOTIDE SEQUENCE</scope>
    <source>
        <strain evidence="1">NA20</strain>
    </source>
</reference>